<dbReference type="AlphaFoldDB" id="A0A915L862"/>
<reference evidence="2" key="1">
    <citation type="submission" date="2022-11" db="UniProtKB">
        <authorList>
            <consortium name="WormBaseParasite"/>
        </authorList>
    </citation>
    <scope>IDENTIFICATION</scope>
</reference>
<name>A0A915L862_ROMCU</name>
<proteinExistence type="predicted"/>
<sequence>MDARNAYLILEPHIRLKDMRQFAKPIWVNLAGKKKPNTVDLDIIGKVLTMAQNLLDATSDELEQQK</sequence>
<organism evidence="1 2">
    <name type="scientific">Romanomermis culicivorax</name>
    <name type="common">Nematode worm</name>
    <dbReference type="NCBI Taxonomy" id="13658"/>
    <lineage>
        <taxon>Eukaryota</taxon>
        <taxon>Metazoa</taxon>
        <taxon>Ecdysozoa</taxon>
        <taxon>Nematoda</taxon>
        <taxon>Enoplea</taxon>
        <taxon>Dorylaimia</taxon>
        <taxon>Mermithida</taxon>
        <taxon>Mermithoidea</taxon>
        <taxon>Mermithidae</taxon>
        <taxon>Romanomermis</taxon>
    </lineage>
</organism>
<evidence type="ECO:0000313" key="1">
    <source>
        <dbReference type="Proteomes" id="UP000887565"/>
    </source>
</evidence>
<evidence type="ECO:0000313" key="2">
    <source>
        <dbReference type="WBParaSite" id="nRc.2.0.1.t47229-RA"/>
    </source>
</evidence>
<dbReference type="WBParaSite" id="nRc.2.0.1.t47229-RA">
    <property type="protein sequence ID" value="nRc.2.0.1.t47229-RA"/>
    <property type="gene ID" value="nRc.2.0.1.g47229"/>
</dbReference>
<protein>
    <submittedName>
        <fullName evidence="2">Uncharacterized protein</fullName>
    </submittedName>
</protein>
<keyword evidence="1" id="KW-1185">Reference proteome</keyword>
<accession>A0A915L862</accession>
<dbReference type="Proteomes" id="UP000887565">
    <property type="component" value="Unplaced"/>
</dbReference>